<feature type="domain" description="Integrase catalytic" evidence="1">
    <location>
        <begin position="1"/>
        <end position="108"/>
    </location>
</feature>
<dbReference type="InterPro" id="IPR001584">
    <property type="entry name" value="Integrase_cat-core"/>
</dbReference>
<organism evidence="2">
    <name type="scientific">bioreactor metagenome</name>
    <dbReference type="NCBI Taxonomy" id="1076179"/>
    <lineage>
        <taxon>unclassified sequences</taxon>
        <taxon>metagenomes</taxon>
        <taxon>ecological metagenomes</taxon>
    </lineage>
</organism>
<dbReference type="AlphaFoldDB" id="A0A645DIT1"/>
<dbReference type="GO" id="GO:0003676">
    <property type="term" value="F:nucleic acid binding"/>
    <property type="evidence" value="ECO:0007669"/>
    <property type="project" value="InterPro"/>
</dbReference>
<dbReference type="EMBL" id="VSSQ01036110">
    <property type="protein sequence ID" value="MPM88502.1"/>
    <property type="molecule type" value="Genomic_DNA"/>
</dbReference>
<dbReference type="GO" id="GO:0015074">
    <property type="term" value="P:DNA integration"/>
    <property type="evidence" value="ECO:0007669"/>
    <property type="project" value="InterPro"/>
</dbReference>
<dbReference type="InterPro" id="IPR012337">
    <property type="entry name" value="RNaseH-like_sf"/>
</dbReference>
<evidence type="ECO:0000313" key="2">
    <source>
        <dbReference type="EMBL" id="MPM88502.1"/>
    </source>
</evidence>
<dbReference type="SUPFAM" id="SSF53098">
    <property type="entry name" value="Ribonuclease H-like"/>
    <property type="match status" value="1"/>
</dbReference>
<gene>
    <name evidence="2" type="ORF">SDC9_135606</name>
</gene>
<dbReference type="InterPro" id="IPR036397">
    <property type="entry name" value="RNaseH_sf"/>
</dbReference>
<dbReference type="Gene3D" id="3.30.420.10">
    <property type="entry name" value="Ribonuclease H-like superfamily/Ribonuclease H"/>
    <property type="match status" value="1"/>
</dbReference>
<proteinExistence type="predicted"/>
<dbReference type="PROSITE" id="PS50994">
    <property type="entry name" value="INTEGRASE"/>
    <property type="match status" value="1"/>
</dbReference>
<comment type="caution">
    <text evidence="2">The sequence shown here is derived from an EMBL/GenBank/DDBJ whole genome shotgun (WGS) entry which is preliminary data.</text>
</comment>
<sequence>MLRILTDRGTEYCGKVEQHDYELYLAVNDIDHTKTKAASPQTNGICERFHKTILQEFYQITFRKKLYSSLEELQVDLDDWLKFYNTERTYQGKMCCGRTPLETLLDGKRIWAEKNLAQI</sequence>
<reference evidence="2" key="1">
    <citation type="submission" date="2019-08" db="EMBL/GenBank/DDBJ databases">
        <authorList>
            <person name="Kucharzyk K."/>
            <person name="Murdoch R.W."/>
            <person name="Higgins S."/>
            <person name="Loffler F."/>
        </authorList>
    </citation>
    <scope>NUCLEOTIDE SEQUENCE</scope>
</reference>
<name>A0A645DIT1_9ZZZZ</name>
<dbReference type="Pfam" id="PF13683">
    <property type="entry name" value="rve_3"/>
    <property type="match status" value="1"/>
</dbReference>
<accession>A0A645DIT1</accession>
<evidence type="ECO:0000259" key="1">
    <source>
        <dbReference type="PROSITE" id="PS50994"/>
    </source>
</evidence>
<protein>
    <submittedName>
        <fullName evidence="2">IS481 family transposase ISShes15</fullName>
    </submittedName>
</protein>